<dbReference type="Pfam" id="PF01380">
    <property type="entry name" value="SIS"/>
    <property type="match status" value="1"/>
</dbReference>
<proteinExistence type="predicted"/>
<dbReference type="InterPro" id="IPR047640">
    <property type="entry name" value="RpiR-like"/>
</dbReference>
<evidence type="ECO:0000259" key="1">
    <source>
        <dbReference type="PROSITE" id="PS51464"/>
    </source>
</evidence>
<dbReference type="InterPro" id="IPR001347">
    <property type="entry name" value="SIS_dom"/>
</dbReference>
<dbReference type="EMBL" id="VSSQ01134582">
    <property type="protein sequence ID" value="MPN59954.1"/>
    <property type="molecule type" value="Genomic_DNA"/>
</dbReference>
<dbReference type="CDD" id="cd05013">
    <property type="entry name" value="SIS_RpiR"/>
    <property type="match status" value="1"/>
</dbReference>
<gene>
    <name evidence="2" type="primary">ybbH_20</name>
    <name evidence="2" type="ORF">SDC9_207677</name>
</gene>
<sequence>MAMLAKTCDTTHLAIVISYTGQTEDTLRVARILRDNKIPSVSVTSHSDNALLELCDINLYVDSEETVFRVGGMSSRLSGLHVLDILFSAFMNEKREQLQPVIDKTFLQETFYYEPKGGK</sequence>
<reference evidence="2" key="1">
    <citation type="submission" date="2019-08" db="EMBL/GenBank/DDBJ databases">
        <authorList>
            <person name="Kucharzyk K."/>
            <person name="Murdoch R.W."/>
            <person name="Higgins S."/>
            <person name="Loffler F."/>
        </authorList>
    </citation>
    <scope>NUCLEOTIDE SEQUENCE</scope>
</reference>
<comment type="caution">
    <text evidence="2">The sequence shown here is derived from an EMBL/GenBank/DDBJ whole genome shotgun (WGS) entry which is preliminary data.</text>
</comment>
<dbReference type="GO" id="GO:0097367">
    <property type="term" value="F:carbohydrate derivative binding"/>
    <property type="evidence" value="ECO:0007669"/>
    <property type="project" value="InterPro"/>
</dbReference>
<feature type="domain" description="SIS" evidence="1">
    <location>
        <begin position="1"/>
        <end position="96"/>
    </location>
</feature>
<name>A0A645JHZ8_9ZZZZ</name>
<accession>A0A645JHZ8</accession>
<dbReference type="PROSITE" id="PS51464">
    <property type="entry name" value="SIS"/>
    <property type="match status" value="1"/>
</dbReference>
<evidence type="ECO:0000313" key="2">
    <source>
        <dbReference type="EMBL" id="MPN59954.1"/>
    </source>
</evidence>
<protein>
    <submittedName>
        <fullName evidence="2">Putative HTH-type transcriptional regulator YbbH</fullName>
    </submittedName>
</protein>
<dbReference type="SUPFAM" id="SSF53697">
    <property type="entry name" value="SIS domain"/>
    <property type="match status" value="1"/>
</dbReference>
<dbReference type="Gene3D" id="3.40.50.10490">
    <property type="entry name" value="Glucose-6-phosphate isomerase like protein, domain 1"/>
    <property type="match status" value="1"/>
</dbReference>
<dbReference type="GO" id="GO:1901135">
    <property type="term" value="P:carbohydrate derivative metabolic process"/>
    <property type="evidence" value="ECO:0007669"/>
    <property type="project" value="InterPro"/>
</dbReference>
<dbReference type="GO" id="GO:0003700">
    <property type="term" value="F:DNA-binding transcription factor activity"/>
    <property type="evidence" value="ECO:0007669"/>
    <property type="project" value="InterPro"/>
</dbReference>
<dbReference type="InterPro" id="IPR046348">
    <property type="entry name" value="SIS_dom_sf"/>
</dbReference>
<dbReference type="PANTHER" id="PTHR30514:SF10">
    <property type="entry name" value="MURR_RPIR FAMILY TRANSCRIPTIONAL REGULATOR"/>
    <property type="match status" value="1"/>
</dbReference>
<organism evidence="2">
    <name type="scientific">bioreactor metagenome</name>
    <dbReference type="NCBI Taxonomy" id="1076179"/>
    <lineage>
        <taxon>unclassified sequences</taxon>
        <taxon>metagenomes</taxon>
        <taxon>ecological metagenomes</taxon>
    </lineage>
</organism>
<dbReference type="AlphaFoldDB" id="A0A645JHZ8"/>
<dbReference type="GO" id="GO:0003677">
    <property type="term" value="F:DNA binding"/>
    <property type="evidence" value="ECO:0007669"/>
    <property type="project" value="InterPro"/>
</dbReference>
<dbReference type="PANTHER" id="PTHR30514">
    <property type="entry name" value="GLUCOKINASE"/>
    <property type="match status" value="1"/>
</dbReference>
<dbReference type="InterPro" id="IPR035472">
    <property type="entry name" value="RpiR-like_SIS"/>
</dbReference>